<dbReference type="EMBL" id="JAVRQU010000003">
    <property type="protein sequence ID" value="KAK5705257.1"/>
    <property type="molecule type" value="Genomic_DNA"/>
</dbReference>
<reference evidence="2" key="1">
    <citation type="submission" date="2023-08" db="EMBL/GenBank/DDBJ databases">
        <title>Black Yeasts Isolated from many extreme environments.</title>
        <authorList>
            <person name="Coleine C."/>
            <person name="Stajich J.E."/>
            <person name="Selbmann L."/>
        </authorList>
    </citation>
    <scope>NUCLEOTIDE SEQUENCE</scope>
    <source>
        <strain evidence="2">CCFEE 5810</strain>
    </source>
</reference>
<name>A0AAN7WH00_9PEZI</name>
<accession>A0AAN7WH00</accession>
<comment type="caution">
    <text evidence="2">The sequence shown here is derived from an EMBL/GenBank/DDBJ whole genome shotgun (WGS) entry which is preliminary data.</text>
</comment>
<dbReference type="Proteomes" id="UP001310594">
    <property type="component" value="Unassembled WGS sequence"/>
</dbReference>
<proteinExistence type="predicted"/>
<feature type="compositionally biased region" description="Polar residues" evidence="1">
    <location>
        <begin position="212"/>
        <end position="232"/>
    </location>
</feature>
<feature type="compositionally biased region" description="Polar residues" evidence="1">
    <location>
        <begin position="160"/>
        <end position="169"/>
    </location>
</feature>
<sequence>MTILAENAIDRAVLPLPANRCFPGHAALDQYIASGLEKRRWMIPVGHHPDVKFLDVVAQARQKWVAQISEFSVSDVAIATPVSVDKCRKSQLRESNDYEEEFQHERKQSKKRKAIPAPNEEPSSIALGTPESQEDQSIQLTDGEEDSNESARSKKKAKEPQSTDNSSNKKAYEPQRTHNPTNKKQSASTLKGDNSLITDTINTTKANTTTNSKQKAGTKQSASPLNTITSFFSAEPNRVPKTIPVVDTPDLDDDSDSGASEPINHKKTRSDTRKKQNVTKSRNTSHKSKTKLLATKDTLDATLEDPNTTSSTKTSGSKEIPDSDDLGSASTMTSKITPREEAHRSREASSFCSRRQLRVTEGTGDRTDAALPYRQRRLPVPVVRAACSIRDVETPERQYGHCARLDTH</sequence>
<feature type="compositionally biased region" description="Low complexity" evidence="1">
    <location>
        <begin position="198"/>
        <end position="211"/>
    </location>
</feature>
<feature type="compositionally biased region" description="Low complexity" evidence="1">
    <location>
        <begin position="308"/>
        <end position="318"/>
    </location>
</feature>
<feature type="region of interest" description="Disordered" evidence="1">
    <location>
        <begin position="91"/>
        <end position="371"/>
    </location>
</feature>
<gene>
    <name evidence="2" type="ORF">LTR97_002375</name>
</gene>
<evidence type="ECO:0000313" key="3">
    <source>
        <dbReference type="Proteomes" id="UP001310594"/>
    </source>
</evidence>
<evidence type="ECO:0000313" key="2">
    <source>
        <dbReference type="EMBL" id="KAK5705257.1"/>
    </source>
</evidence>
<feature type="compositionally biased region" description="Basic and acidic residues" evidence="1">
    <location>
        <begin position="337"/>
        <end position="347"/>
    </location>
</feature>
<dbReference type="AlphaFoldDB" id="A0AAN7WH00"/>
<feature type="compositionally biased region" description="Polar residues" evidence="1">
    <location>
        <begin position="177"/>
        <end position="197"/>
    </location>
</feature>
<protein>
    <submittedName>
        <fullName evidence="2">Uncharacterized protein</fullName>
    </submittedName>
</protein>
<evidence type="ECO:0000256" key="1">
    <source>
        <dbReference type="SAM" id="MobiDB-lite"/>
    </source>
</evidence>
<feature type="compositionally biased region" description="Basic and acidic residues" evidence="1">
    <location>
        <begin position="91"/>
        <end position="106"/>
    </location>
</feature>
<organism evidence="2 3">
    <name type="scientific">Elasticomyces elasticus</name>
    <dbReference type="NCBI Taxonomy" id="574655"/>
    <lineage>
        <taxon>Eukaryota</taxon>
        <taxon>Fungi</taxon>
        <taxon>Dikarya</taxon>
        <taxon>Ascomycota</taxon>
        <taxon>Pezizomycotina</taxon>
        <taxon>Dothideomycetes</taxon>
        <taxon>Dothideomycetidae</taxon>
        <taxon>Mycosphaerellales</taxon>
        <taxon>Teratosphaeriaceae</taxon>
        <taxon>Elasticomyces</taxon>
    </lineage>
</organism>